<evidence type="ECO:0000313" key="2">
    <source>
        <dbReference type="Proteomes" id="UP001274830"/>
    </source>
</evidence>
<gene>
    <name evidence="1" type="ORF">LTR78_004759</name>
</gene>
<organism evidence="1 2">
    <name type="scientific">Recurvomyces mirabilis</name>
    <dbReference type="NCBI Taxonomy" id="574656"/>
    <lineage>
        <taxon>Eukaryota</taxon>
        <taxon>Fungi</taxon>
        <taxon>Dikarya</taxon>
        <taxon>Ascomycota</taxon>
        <taxon>Pezizomycotina</taxon>
        <taxon>Dothideomycetes</taxon>
        <taxon>Dothideomycetidae</taxon>
        <taxon>Mycosphaerellales</taxon>
        <taxon>Teratosphaeriaceae</taxon>
        <taxon>Recurvomyces</taxon>
    </lineage>
</organism>
<reference evidence="1" key="1">
    <citation type="submission" date="2023-07" db="EMBL/GenBank/DDBJ databases">
        <title>Black Yeasts Isolated from many extreme environments.</title>
        <authorList>
            <person name="Coleine C."/>
            <person name="Stajich J.E."/>
            <person name="Selbmann L."/>
        </authorList>
    </citation>
    <scope>NUCLEOTIDE SEQUENCE</scope>
    <source>
        <strain evidence="1">CCFEE 5485</strain>
    </source>
</reference>
<evidence type="ECO:0000313" key="1">
    <source>
        <dbReference type="EMBL" id="KAK3675249.1"/>
    </source>
</evidence>
<sequence>MSRIKSPPPSFQTVVNDANNSQAAAGSSADIFSQPATEEADRATSLIGMNELHRQTLAANVPTQRYGRMYASLDHKGVVAPGLGAGPDAHLVAKGVTVLETLLGLTSDLNESFVLWSSTWDEQTSLGPIEKAAWQATHAMLSDLRHADSPVELRERSRILTERSAYRVSYPRSAEDRALCRAFVGESLRWELLGMYCSRIGLYFGYQESATPSSGAGGNANREPKSMLRQAFFACTECASLCASLGQVNDLTIFHLCTAISLATWCFGDDSYHAWQLIGDVSSVVYSLKFNKPSVIGEGVPLYLSELRKRALGQIHEHDKLTATFVGRPPRLTRRYCTMQMPFDLANEVIEGSTECLEMAVAMLGEDGWDKSRLIMPATRQRVLMILCPLREEVLELSLGSSVADWVPRAQ</sequence>
<accession>A0AAE0WNX1</accession>
<name>A0AAE0WNX1_9PEZI</name>
<dbReference type="CDD" id="cd12148">
    <property type="entry name" value="fungal_TF_MHR"/>
    <property type="match status" value="1"/>
</dbReference>
<keyword evidence="2" id="KW-1185">Reference proteome</keyword>
<dbReference type="Proteomes" id="UP001274830">
    <property type="component" value="Unassembled WGS sequence"/>
</dbReference>
<comment type="caution">
    <text evidence="1">The sequence shown here is derived from an EMBL/GenBank/DDBJ whole genome shotgun (WGS) entry which is preliminary data.</text>
</comment>
<dbReference type="AlphaFoldDB" id="A0AAE0WNX1"/>
<dbReference type="EMBL" id="JAUTXT010000015">
    <property type="protein sequence ID" value="KAK3675249.1"/>
    <property type="molecule type" value="Genomic_DNA"/>
</dbReference>
<protein>
    <submittedName>
        <fullName evidence="1">Uncharacterized protein</fullName>
    </submittedName>
</protein>
<proteinExistence type="predicted"/>